<feature type="non-terminal residue" evidence="2">
    <location>
        <position position="53"/>
    </location>
</feature>
<evidence type="ECO:0000313" key="3">
    <source>
        <dbReference type="EMBL" id="KAF4710927.1"/>
    </source>
</evidence>
<feature type="non-terminal residue" evidence="2">
    <location>
        <position position="1"/>
    </location>
</feature>
<name>A0A7J6Q120_PEROL</name>
<protein>
    <submittedName>
        <fullName evidence="2">Uncharacterized protein</fullName>
    </submittedName>
</protein>
<dbReference type="EMBL" id="JABANO010036554">
    <property type="protein sequence ID" value="KAF4701616.1"/>
    <property type="molecule type" value="Genomic_DNA"/>
</dbReference>
<dbReference type="EMBL" id="JABANM010027676">
    <property type="protein sequence ID" value="KAF4710927.1"/>
    <property type="molecule type" value="Genomic_DNA"/>
</dbReference>
<feature type="signal peptide" evidence="1">
    <location>
        <begin position="1"/>
        <end position="24"/>
    </location>
</feature>
<organism evidence="2 4">
    <name type="scientific">Perkinsus olseni</name>
    <name type="common">Perkinsus atlanticus</name>
    <dbReference type="NCBI Taxonomy" id="32597"/>
    <lineage>
        <taxon>Eukaryota</taxon>
        <taxon>Sar</taxon>
        <taxon>Alveolata</taxon>
        <taxon>Perkinsozoa</taxon>
        <taxon>Perkinsea</taxon>
        <taxon>Perkinsida</taxon>
        <taxon>Perkinsidae</taxon>
        <taxon>Perkinsus</taxon>
    </lineage>
</organism>
<dbReference type="Proteomes" id="UP000553632">
    <property type="component" value="Unassembled WGS sequence"/>
</dbReference>
<keyword evidence="4" id="KW-1185">Reference proteome</keyword>
<dbReference type="AlphaFoldDB" id="A0A7J6Q120"/>
<feature type="chain" id="PRO_5036205627" evidence="1">
    <location>
        <begin position="25"/>
        <end position="53"/>
    </location>
</feature>
<reference evidence="4 5" key="1">
    <citation type="submission" date="2020-04" db="EMBL/GenBank/DDBJ databases">
        <title>Perkinsus olseni comparative genomics.</title>
        <authorList>
            <person name="Bogema D.R."/>
        </authorList>
    </citation>
    <scope>NUCLEOTIDE SEQUENCE [LARGE SCALE GENOMIC DNA]</scope>
    <source>
        <strain evidence="3">ATCC PRA-205</strain>
        <strain evidence="2 4">ATCC PRA-207</strain>
    </source>
</reference>
<evidence type="ECO:0000313" key="4">
    <source>
        <dbReference type="Proteomes" id="UP000553632"/>
    </source>
</evidence>
<dbReference type="Proteomes" id="UP000574390">
    <property type="component" value="Unassembled WGS sequence"/>
</dbReference>
<accession>A0A7J6Q120</accession>
<evidence type="ECO:0000313" key="5">
    <source>
        <dbReference type="Proteomes" id="UP000574390"/>
    </source>
</evidence>
<comment type="caution">
    <text evidence="2">The sequence shown here is derived from an EMBL/GenBank/DDBJ whole genome shotgun (WGS) entry which is preliminary data.</text>
</comment>
<gene>
    <name evidence="3" type="ORF">FOZ62_004312</name>
    <name evidence="2" type="ORF">FOZ63_004915</name>
</gene>
<proteinExistence type="predicted"/>
<sequence>RRPMLRVLIALGLICSSQFATVESIRLSFPWYKPPSGSYWGGGGGFSPFGGSK</sequence>
<evidence type="ECO:0000256" key="1">
    <source>
        <dbReference type="SAM" id="SignalP"/>
    </source>
</evidence>
<keyword evidence="1" id="KW-0732">Signal</keyword>
<evidence type="ECO:0000313" key="2">
    <source>
        <dbReference type="EMBL" id="KAF4701616.1"/>
    </source>
</evidence>